<dbReference type="EMBL" id="ML178814">
    <property type="protein sequence ID" value="TFL07251.1"/>
    <property type="molecule type" value="Genomic_DNA"/>
</dbReference>
<organism evidence="13 14">
    <name type="scientific">Pterulicium gracile</name>
    <dbReference type="NCBI Taxonomy" id="1884261"/>
    <lineage>
        <taxon>Eukaryota</taxon>
        <taxon>Fungi</taxon>
        <taxon>Dikarya</taxon>
        <taxon>Basidiomycota</taxon>
        <taxon>Agaricomycotina</taxon>
        <taxon>Agaricomycetes</taxon>
        <taxon>Agaricomycetidae</taxon>
        <taxon>Agaricales</taxon>
        <taxon>Pleurotineae</taxon>
        <taxon>Pterulaceae</taxon>
        <taxon>Pterulicium</taxon>
    </lineage>
</organism>
<keyword evidence="14" id="KW-1185">Reference proteome</keyword>
<keyword evidence="5 12" id="KW-0999">Mitochondrion inner membrane</keyword>
<keyword evidence="9 12" id="KW-0811">Translocation</keyword>
<dbReference type="PANTHER" id="PTHR28021:SF1">
    <property type="entry name" value="PRESEQUENCE TRANSLOCATED-ASSOCIATED MOTOR SUBUNIT PAM17, MITOCHONDRIAL"/>
    <property type="match status" value="1"/>
</dbReference>
<dbReference type="AlphaFoldDB" id="A0A5C3R2U9"/>
<sequence>MFPLTAAARRQLCTSRVAFAQCRLNSTTAGSKGLTWTDFLTIRRSRRTWQTVATIPSSIIGFAGGIAYFANLETDPSKPIMGIDPFFFYGIATMGCAGLGFVLGPSIGSGVWRMTTKHDMKLFDIKDRDFFNRVARNRVDAELQSMNNPVPDYYCEKPGSLHEYRQWLRDQHKYKRKHTFAEK</sequence>
<evidence type="ECO:0000256" key="6">
    <source>
        <dbReference type="ARBA" id="ARBA00022927"/>
    </source>
</evidence>
<evidence type="ECO:0000256" key="12">
    <source>
        <dbReference type="RuleBase" id="RU367146"/>
    </source>
</evidence>
<feature type="transmembrane region" description="Helical" evidence="12">
    <location>
        <begin position="52"/>
        <end position="70"/>
    </location>
</feature>
<evidence type="ECO:0000256" key="4">
    <source>
        <dbReference type="ARBA" id="ARBA00022692"/>
    </source>
</evidence>
<keyword evidence="7" id="KW-0809">Transit peptide</keyword>
<dbReference type="Pfam" id="PF08566">
    <property type="entry name" value="Pam17"/>
    <property type="match status" value="1"/>
</dbReference>
<evidence type="ECO:0000256" key="7">
    <source>
        <dbReference type="ARBA" id="ARBA00022946"/>
    </source>
</evidence>
<evidence type="ECO:0000256" key="3">
    <source>
        <dbReference type="ARBA" id="ARBA00022448"/>
    </source>
</evidence>
<dbReference type="GO" id="GO:0030150">
    <property type="term" value="P:protein import into mitochondrial matrix"/>
    <property type="evidence" value="ECO:0007669"/>
    <property type="project" value="UniProtKB-UniRule"/>
</dbReference>
<keyword evidence="6 12" id="KW-0653">Protein transport</keyword>
<dbReference type="InterPro" id="IPR013875">
    <property type="entry name" value="Pam17"/>
</dbReference>
<keyword evidence="8 12" id="KW-1133">Transmembrane helix</keyword>
<evidence type="ECO:0000256" key="9">
    <source>
        <dbReference type="ARBA" id="ARBA00023010"/>
    </source>
</evidence>
<evidence type="ECO:0000256" key="8">
    <source>
        <dbReference type="ARBA" id="ARBA00022989"/>
    </source>
</evidence>
<accession>A0A5C3R2U9</accession>
<comment type="subunit">
    <text evidence="12">Component of the PAM complex.</text>
</comment>
<evidence type="ECO:0000256" key="11">
    <source>
        <dbReference type="ARBA" id="ARBA00023136"/>
    </source>
</evidence>
<reference evidence="13 14" key="1">
    <citation type="journal article" date="2019" name="Nat. Ecol. Evol.">
        <title>Megaphylogeny resolves global patterns of mushroom evolution.</title>
        <authorList>
            <person name="Varga T."/>
            <person name="Krizsan K."/>
            <person name="Foldi C."/>
            <person name="Dima B."/>
            <person name="Sanchez-Garcia M."/>
            <person name="Sanchez-Ramirez S."/>
            <person name="Szollosi G.J."/>
            <person name="Szarkandi J.G."/>
            <person name="Papp V."/>
            <person name="Albert L."/>
            <person name="Andreopoulos W."/>
            <person name="Angelini C."/>
            <person name="Antonin V."/>
            <person name="Barry K.W."/>
            <person name="Bougher N.L."/>
            <person name="Buchanan P."/>
            <person name="Buyck B."/>
            <person name="Bense V."/>
            <person name="Catcheside P."/>
            <person name="Chovatia M."/>
            <person name="Cooper J."/>
            <person name="Damon W."/>
            <person name="Desjardin D."/>
            <person name="Finy P."/>
            <person name="Geml J."/>
            <person name="Haridas S."/>
            <person name="Hughes K."/>
            <person name="Justo A."/>
            <person name="Karasinski D."/>
            <person name="Kautmanova I."/>
            <person name="Kiss B."/>
            <person name="Kocsube S."/>
            <person name="Kotiranta H."/>
            <person name="LaButti K.M."/>
            <person name="Lechner B.E."/>
            <person name="Liimatainen K."/>
            <person name="Lipzen A."/>
            <person name="Lukacs Z."/>
            <person name="Mihaltcheva S."/>
            <person name="Morgado L.N."/>
            <person name="Niskanen T."/>
            <person name="Noordeloos M.E."/>
            <person name="Ohm R.A."/>
            <person name="Ortiz-Santana B."/>
            <person name="Ovrebo C."/>
            <person name="Racz N."/>
            <person name="Riley R."/>
            <person name="Savchenko A."/>
            <person name="Shiryaev A."/>
            <person name="Soop K."/>
            <person name="Spirin V."/>
            <person name="Szebenyi C."/>
            <person name="Tomsovsky M."/>
            <person name="Tulloss R.E."/>
            <person name="Uehling J."/>
            <person name="Grigoriev I.V."/>
            <person name="Vagvolgyi C."/>
            <person name="Papp T."/>
            <person name="Martin F.M."/>
            <person name="Miettinen O."/>
            <person name="Hibbett D.S."/>
            <person name="Nagy L.G."/>
        </authorList>
    </citation>
    <scope>NUCLEOTIDE SEQUENCE [LARGE SCALE GENOMIC DNA]</scope>
    <source>
        <strain evidence="13 14">CBS 309.79</strain>
    </source>
</reference>
<dbReference type="Proteomes" id="UP000305067">
    <property type="component" value="Unassembled WGS sequence"/>
</dbReference>
<keyword evidence="4 12" id="KW-0812">Transmembrane</keyword>
<evidence type="ECO:0000313" key="14">
    <source>
        <dbReference type="Proteomes" id="UP000305067"/>
    </source>
</evidence>
<dbReference type="GO" id="GO:0001405">
    <property type="term" value="C:PAM complex, Tim23 associated import motor"/>
    <property type="evidence" value="ECO:0007669"/>
    <property type="project" value="UniProtKB-UniRule"/>
</dbReference>
<evidence type="ECO:0000256" key="5">
    <source>
        <dbReference type="ARBA" id="ARBA00022792"/>
    </source>
</evidence>
<evidence type="ECO:0000256" key="2">
    <source>
        <dbReference type="ARBA" id="ARBA00006837"/>
    </source>
</evidence>
<proteinExistence type="inferred from homology"/>
<keyword evidence="3 12" id="KW-0813">Transport</keyword>
<gene>
    <name evidence="13" type="ORF">BDV98DRAFT_557517</name>
</gene>
<comment type="similarity">
    <text evidence="2 12">Belongs to the PAM17 family.</text>
</comment>
<name>A0A5C3R2U9_9AGAR</name>
<keyword evidence="11 12" id="KW-0472">Membrane</keyword>
<evidence type="ECO:0000313" key="13">
    <source>
        <dbReference type="EMBL" id="TFL07251.1"/>
    </source>
</evidence>
<evidence type="ECO:0000256" key="10">
    <source>
        <dbReference type="ARBA" id="ARBA00023128"/>
    </source>
</evidence>
<keyword evidence="10 12" id="KW-0496">Mitochondrion</keyword>
<feature type="transmembrane region" description="Helical" evidence="12">
    <location>
        <begin position="86"/>
        <end position="112"/>
    </location>
</feature>
<dbReference type="OrthoDB" id="5970083at2759"/>
<protein>
    <recommendedName>
        <fullName evidence="12">Presequence translocated-associated motor subunit PAM17</fullName>
    </recommendedName>
</protein>
<dbReference type="PANTHER" id="PTHR28021">
    <property type="entry name" value="PRESEQUENCE TRANSLOCATED-ASSOCIATED MOTOR SUBUNIT PAM17, MITOCHONDRIAL"/>
    <property type="match status" value="1"/>
</dbReference>
<comment type="subcellular location">
    <subcellularLocation>
        <location evidence="1 12">Mitochondrion inner membrane</location>
        <topology evidence="1 12">Multi-pass membrane protein</topology>
    </subcellularLocation>
</comment>
<comment type="function">
    <text evidence="12">Component of the PAM complex, a complex required for the translocation of transit peptide-containing proteins from the inner membrane into the mitochondrial matrix in an ATP-dependent manner.</text>
</comment>
<dbReference type="STRING" id="1884261.A0A5C3R2U9"/>
<evidence type="ECO:0000256" key="1">
    <source>
        <dbReference type="ARBA" id="ARBA00004448"/>
    </source>
</evidence>